<dbReference type="Gramene" id="RZC56903">
    <property type="protein sequence ID" value="RZC56903"/>
    <property type="gene ID" value="C5167_015758"/>
</dbReference>
<evidence type="ECO:0000256" key="7">
    <source>
        <dbReference type="SAM" id="Phobius"/>
    </source>
</evidence>
<dbReference type="Proteomes" id="UP000316621">
    <property type="component" value="Chromosome 3"/>
</dbReference>
<evidence type="ECO:0000256" key="2">
    <source>
        <dbReference type="ARBA" id="ARBA00008821"/>
    </source>
</evidence>
<evidence type="ECO:0000313" key="9">
    <source>
        <dbReference type="Proteomes" id="UP000316621"/>
    </source>
</evidence>
<name>A0A4Y7J6Y8_PAPSO</name>
<organism evidence="8 9">
    <name type="scientific">Papaver somniferum</name>
    <name type="common">Opium poppy</name>
    <dbReference type="NCBI Taxonomy" id="3469"/>
    <lineage>
        <taxon>Eukaryota</taxon>
        <taxon>Viridiplantae</taxon>
        <taxon>Streptophyta</taxon>
        <taxon>Embryophyta</taxon>
        <taxon>Tracheophyta</taxon>
        <taxon>Spermatophyta</taxon>
        <taxon>Magnoliopsida</taxon>
        <taxon>Ranunculales</taxon>
        <taxon>Papaveraceae</taxon>
        <taxon>Papaveroideae</taxon>
        <taxon>Papaver</taxon>
    </lineage>
</organism>
<evidence type="ECO:0000256" key="3">
    <source>
        <dbReference type="ARBA" id="ARBA00022692"/>
    </source>
</evidence>
<evidence type="ECO:0008006" key="10">
    <source>
        <dbReference type="Google" id="ProtNLM"/>
    </source>
</evidence>
<feature type="transmembrane region" description="Helical" evidence="7">
    <location>
        <begin position="382"/>
        <end position="400"/>
    </location>
</feature>
<dbReference type="GO" id="GO:0016020">
    <property type="term" value="C:membrane"/>
    <property type="evidence" value="ECO:0007669"/>
    <property type="project" value="UniProtKB-SubCell"/>
</dbReference>
<evidence type="ECO:0000256" key="1">
    <source>
        <dbReference type="ARBA" id="ARBA00004141"/>
    </source>
</evidence>
<accession>A0A4Y7J6Y8</accession>
<evidence type="ECO:0000313" key="8">
    <source>
        <dbReference type="EMBL" id="RZC56903.1"/>
    </source>
</evidence>
<feature type="compositionally biased region" description="Pro residues" evidence="6">
    <location>
        <begin position="543"/>
        <end position="594"/>
    </location>
</feature>
<evidence type="ECO:0000256" key="6">
    <source>
        <dbReference type="SAM" id="MobiDB-lite"/>
    </source>
</evidence>
<feature type="transmembrane region" description="Helical" evidence="7">
    <location>
        <begin position="115"/>
        <end position="131"/>
    </location>
</feature>
<gene>
    <name evidence="8" type="ORF">C5167_015758</name>
</gene>
<dbReference type="AlphaFoldDB" id="A0A4Y7J6Y8"/>
<dbReference type="PANTHER" id="PTHR11119">
    <property type="entry name" value="XANTHINE-URACIL / VITAMIN C PERMEASE FAMILY MEMBER"/>
    <property type="match status" value="1"/>
</dbReference>
<feature type="transmembrane region" description="Helical" evidence="7">
    <location>
        <begin position="239"/>
        <end position="261"/>
    </location>
</feature>
<comment type="similarity">
    <text evidence="2">Belongs to the nucleobase:cation symporter-2 (NCS2) (TC 2.A.40) family.</text>
</comment>
<sequence>MVATNLVWSSAGAEHSPLMVTLPDSNIQVPIYVPEVQLDDQLHYSLQHNPPWHEAVTMAFQHVIVMLGMTVMISTKLVHLMGGNDEDKAIVIQTLLFTSGLNTLLQTLIGTRLPTVMSASTTFIIPVMSIIKDMSKYRFTSEHERFVYTMRSIQGALIISSMFNILIGYSKAWGYFTRFLSPVSIIPIICLGGLSKFRSGFPQLGECIEIGLPMLILLVISQQYMKFIGGRKNATFEKFGVLFSVAVVWAFAALLTVSGAYNHVSEQTKFSCRVDRSNLMSASRWIRIPYPFQWGAPIFKASPIFGMIGAALVSTSESTGTYYAASRFSGATPPPTNVLTRSVGLQGLGMLFDGLFGAVVGTDVSVENVGLLGITRVGSRRVVQISTIFMVFFSIFGKFGAFFASIPFPIFAAMHCVLFGHICKSEQVLAEMHKAAAGISYIQFTNNNSQRNLYTIGLSLFLGISIPQYFNDATNNRGRVNTAGLWFNNILNTTFSSGPTVVTAFGTVLDNTLDTKGTAAAYDRGMLWWSKFQNSDPTGVYRFPPPLSRRPRPCTQPPPPSPPRPSPPPPPPPSPPPCPPSPPSCPPSPPPKQPPDITKDIERSPLRQNYCPHMNSSSPCGEYCRHVHISAYPYVEDCPHVFPRVPCIQM</sequence>
<feature type="transmembrane region" description="Helical" evidence="7">
    <location>
        <begin position="59"/>
        <end position="78"/>
    </location>
</feature>
<comment type="subcellular location">
    <subcellularLocation>
        <location evidence="1">Membrane</location>
        <topology evidence="1">Multi-pass membrane protein</topology>
    </subcellularLocation>
</comment>
<dbReference type="OMA" id="GCPHITI"/>
<dbReference type="EMBL" id="CM010717">
    <property type="protein sequence ID" value="RZC56903.1"/>
    <property type="molecule type" value="Genomic_DNA"/>
</dbReference>
<keyword evidence="9" id="KW-1185">Reference proteome</keyword>
<evidence type="ECO:0000256" key="4">
    <source>
        <dbReference type="ARBA" id="ARBA00022989"/>
    </source>
</evidence>
<keyword evidence="5 7" id="KW-0472">Membrane</keyword>
<feature type="transmembrane region" description="Helical" evidence="7">
    <location>
        <begin position="152"/>
        <end position="169"/>
    </location>
</feature>
<dbReference type="GO" id="GO:0022857">
    <property type="term" value="F:transmembrane transporter activity"/>
    <property type="evidence" value="ECO:0007669"/>
    <property type="project" value="InterPro"/>
</dbReference>
<evidence type="ECO:0000256" key="5">
    <source>
        <dbReference type="ARBA" id="ARBA00023136"/>
    </source>
</evidence>
<dbReference type="NCBIfam" id="NF037981">
    <property type="entry name" value="NCS2_1"/>
    <property type="match status" value="1"/>
</dbReference>
<feature type="transmembrane region" description="Helical" evidence="7">
    <location>
        <begin position="175"/>
        <end position="195"/>
    </location>
</feature>
<feature type="region of interest" description="Disordered" evidence="6">
    <location>
        <begin position="540"/>
        <end position="602"/>
    </location>
</feature>
<dbReference type="Pfam" id="PF00860">
    <property type="entry name" value="Xan_ur_permease"/>
    <property type="match status" value="1"/>
</dbReference>
<keyword evidence="3 7" id="KW-0812">Transmembrane</keyword>
<keyword evidence="4 7" id="KW-1133">Transmembrane helix</keyword>
<dbReference type="InterPro" id="IPR006043">
    <property type="entry name" value="NCS2"/>
</dbReference>
<protein>
    <recommendedName>
        <fullName evidence="10">Nucleobase-ascorbate transporter 3</fullName>
    </recommendedName>
</protein>
<feature type="transmembrane region" description="Helical" evidence="7">
    <location>
        <begin position="207"/>
        <end position="227"/>
    </location>
</feature>
<dbReference type="STRING" id="3469.A0A4Y7J6Y8"/>
<proteinExistence type="inferred from homology"/>
<reference evidence="8 9" key="1">
    <citation type="journal article" date="2018" name="Science">
        <title>The opium poppy genome and morphinan production.</title>
        <authorList>
            <person name="Guo L."/>
            <person name="Winzer T."/>
            <person name="Yang X."/>
            <person name="Li Y."/>
            <person name="Ning Z."/>
            <person name="He Z."/>
            <person name="Teodor R."/>
            <person name="Lu Y."/>
            <person name="Bowser T.A."/>
            <person name="Graham I.A."/>
            <person name="Ye K."/>
        </authorList>
    </citation>
    <scope>NUCLEOTIDE SEQUENCE [LARGE SCALE GENOMIC DNA]</scope>
    <source>
        <strain evidence="9">cv. HN1</strain>
        <tissue evidence="8">Leaves</tissue>
    </source>
</reference>